<proteinExistence type="predicted"/>
<dbReference type="RefSeq" id="WP_323263100.1">
    <property type="nucleotide sequence ID" value="NZ_JAYGIE010000105.1"/>
</dbReference>
<evidence type="ECO:0000256" key="1">
    <source>
        <dbReference type="SAM" id="MobiDB-lite"/>
    </source>
</evidence>
<gene>
    <name evidence="2" type="ORF">VB774_20355</name>
</gene>
<dbReference type="Pfam" id="PF07611">
    <property type="entry name" value="DUF1574"/>
    <property type="match status" value="1"/>
</dbReference>
<organism evidence="2 3">
    <name type="scientific">Pseudanabaena galeata UHCC 0370</name>
    <dbReference type="NCBI Taxonomy" id="3110310"/>
    <lineage>
        <taxon>Bacteria</taxon>
        <taxon>Bacillati</taxon>
        <taxon>Cyanobacteriota</taxon>
        <taxon>Cyanophyceae</taxon>
        <taxon>Pseudanabaenales</taxon>
        <taxon>Pseudanabaenaceae</taxon>
        <taxon>Pseudanabaena</taxon>
    </lineage>
</organism>
<accession>A0ABU5TP11</accession>
<reference evidence="2 3" key="1">
    <citation type="submission" date="2023-12" db="EMBL/GenBank/DDBJ databases">
        <title>Baltic Sea Cyanobacteria.</title>
        <authorList>
            <person name="Delbaje E."/>
            <person name="Fewer D.P."/>
            <person name="Shishido T.K."/>
        </authorList>
    </citation>
    <scope>NUCLEOTIDE SEQUENCE [LARGE SCALE GENOMIC DNA]</scope>
    <source>
        <strain evidence="2 3">UHCC 0370</strain>
    </source>
</reference>
<dbReference type="InterPro" id="IPR011468">
    <property type="entry name" value="DUF1574"/>
</dbReference>
<protein>
    <submittedName>
        <fullName evidence="2">D-alanyl-lipoteichoic acid biosynthesis protein DltD</fullName>
    </submittedName>
</protein>
<evidence type="ECO:0000313" key="3">
    <source>
        <dbReference type="Proteomes" id="UP001301388"/>
    </source>
</evidence>
<evidence type="ECO:0000313" key="2">
    <source>
        <dbReference type="EMBL" id="MEA5479987.1"/>
    </source>
</evidence>
<dbReference type="EMBL" id="JAYGIE010000105">
    <property type="protein sequence ID" value="MEA5479987.1"/>
    <property type="molecule type" value="Genomic_DNA"/>
</dbReference>
<dbReference type="Gene3D" id="3.40.50.1110">
    <property type="entry name" value="SGNH hydrolase"/>
    <property type="match status" value="1"/>
</dbReference>
<keyword evidence="3" id="KW-1185">Reference proteome</keyword>
<comment type="caution">
    <text evidence="2">The sequence shown here is derived from an EMBL/GenBank/DDBJ whole genome shotgun (WGS) entry which is preliminary data.</text>
</comment>
<dbReference type="InterPro" id="IPR036514">
    <property type="entry name" value="SGNH_hydro_sf"/>
</dbReference>
<feature type="region of interest" description="Disordered" evidence="1">
    <location>
        <begin position="1"/>
        <end position="40"/>
    </location>
</feature>
<feature type="compositionally biased region" description="Polar residues" evidence="1">
    <location>
        <begin position="16"/>
        <end position="32"/>
    </location>
</feature>
<dbReference type="SUPFAM" id="SSF52266">
    <property type="entry name" value="SGNH hydrolase"/>
    <property type="match status" value="1"/>
</dbReference>
<name>A0ABU5TP11_9CYAN</name>
<dbReference type="Proteomes" id="UP001301388">
    <property type="component" value="Unassembled WGS sequence"/>
</dbReference>
<sequence>MEITSSLDANPLLTPSPDSSTDAGTDANQPSRLPNHRLSAPTIKPTLIQESSPSILTEELAGIKLSHTKQKGDCLYLYSQDREVNCATKILEAIAPSTQDLESSVLYAEGIHRLKLHGNAWALGLDLPIAPSAIIAAEIIAALLTSFRQDPQLAPKLAQTKLKLLLQNNCLNLLCETRTAILQAEIALPMLNTLRTVSASEYFQSVTVSSRVIGEKKPSWSFEIDLLAIGLQNSNDDELSTIENEQEQSIEFIGEDAEEANAWQKLNGYAGTKILAVGQAIFGLKWLGQTEPKMLSLSACMASLAIGIATTIVVDRTLSNYAQPDQSTKLIIADSKIDVSVNQPETSPEKGLTNKPAPNFNIALFNEKLSLLDWQTTNKQRSPEVLIVGSSRALRGIEPKTLEKTLITKGYKNVSVFNLGIDGATAKVVNLQITQILSPSQLPRLIIWADGLRAFNSSRKDLTYEEITASVGYTQLQETLKDKNRNLEPIANQSAIAATTSPSPIATSFDLLFTTFSKRQEIRTSLVQKFDRNTQMLSNSEALIAATMPSTVTALDPKGFVAFDVTFDPNTYFQKFPQVPGYYDLDYRNFETNGSQFEAFANVVDFCRRNNIELLVVNMPLHATYLDQIRTQYEAIFNGRMQELALREGFTYLDLSQAIINQSDLFSDPSHLNKKGAIAISQLLAQNPKVRWQVLPKNGK</sequence>